<reference evidence="1" key="2">
    <citation type="journal article" date="2015" name="Data Brief">
        <title>Shoot transcriptome of the giant reed, Arundo donax.</title>
        <authorList>
            <person name="Barrero R.A."/>
            <person name="Guerrero F.D."/>
            <person name="Moolhuijzen P."/>
            <person name="Goolsby J.A."/>
            <person name="Tidwell J."/>
            <person name="Bellgard S.E."/>
            <person name="Bellgard M.I."/>
        </authorList>
    </citation>
    <scope>NUCLEOTIDE SEQUENCE</scope>
    <source>
        <tissue evidence="1">Shoot tissue taken approximately 20 cm above the soil surface</tissue>
    </source>
</reference>
<evidence type="ECO:0000313" key="1">
    <source>
        <dbReference type="EMBL" id="JAD46825.1"/>
    </source>
</evidence>
<organism evidence="1">
    <name type="scientific">Arundo donax</name>
    <name type="common">Giant reed</name>
    <name type="synonym">Donax arundinaceus</name>
    <dbReference type="NCBI Taxonomy" id="35708"/>
    <lineage>
        <taxon>Eukaryota</taxon>
        <taxon>Viridiplantae</taxon>
        <taxon>Streptophyta</taxon>
        <taxon>Embryophyta</taxon>
        <taxon>Tracheophyta</taxon>
        <taxon>Spermatophyta</taxon>
        <taxon>Magnoliopsida</taxon>
        <taxon>Liliopsida</taxon>
        <taxon>Poales</taxon>
        <taxon>Poaceae</taxon>
        <taxon>PACMAD clade</taxon>
        <taxon>Arundinoideae</taxon>
        <taxon>Arundineae</taxon>
        <taxon>Arundo</taxon>
    </lineage>
</organism>
<protein>
    <submittedName>
        <fullName evidence="1">Uncharacterized protein</fullName>
    </submittedName>
</protein>
<dbReference type="EMBL" id="GBRH01251070">
    <property type="protein sequence ID" value="JAD46825.1"/>
    <property type="molecule type" value="Transcribed_RNA"/>
</dbReference>
<proteinExistence type="predicted"/>
<sequence>MASPPAGAGSSRWLQNFYLGTLCDYLSRHSFGY</sequence>
<name>A0A0A9ACX7_ARUDO</name>
<accession>A0A0A9ACX7</accession>
<reference evidence="1" key="1">
    <citation type="submission" date="2014-09" db="EMBL/GenBank/DDBJ databases">
        <authorList>
            <person name="Magalhaes I.L.F."/>
            <person name="Oliveira U."/>
            <person name="Santos F.R."/>
            <person name="Vidigal T.H.D.A."/>
            <person name="Brescovit A.D."/>
            <person name="Santos A.J."/>
        </authorList>
    </citation>
    <scope>NUCLEOTIDE SEQUENCE</scope>
    <source>
        <tissue evidence="1">Shoot tissue taken approximately 20 cm above the soil surface</tissue>
    </source>
</reference>
<dbReference type="AlphaFoldDB" id="A0A0A9ACX7"/>